<evidence type="ECO:0000313" key="2">
    <source>
        <dbReference type="Proteomes" id="UP000225833"/>
    </source>
</evidence>
<proteinExistence type="predicted"/>
<organism evidence="1 2">
    <name type="scientific">Xenorhabdus budapestensis</name>
    <dbReference type="NCBI Taxonomy" id="290110"/>
    <lineage>
        <taxon>Bacteria</taxon>
        <taxon>Pseudomonadati</taxon>
        <taxon>Pseudomonadota</taxon>
        <taxon>Gammaproteobacteria</taxon>
        <taxon>Enterobacterales</taxon>
        <taxon>Morganellaceae</taxon>
        <taxon>Xenorhabdus</taxon>
    </lineage>
</organism>
<dbReference type="RefSeq" id="WP_099137361.1">
    <property type="nucleotide sequence ID" value="NZ_CAWNNJ010000107.1"/>
</dbReference>
<name>A0A2D0IN68_XENBU</name>
<protein>
    <submittedName>
        <fullName evidence="1">Endodeoxyribonuclease RalR</fullName>
        <ecNumber evidence="1">3.1.-.-</ecNumber>
    </submittedName>
</protein>
<dbReference type="EC" id="3.1.-.-" evidence="1"/>
<gene>
    <name evidence="1" type="primary">ralR</name>
    <name evidence="1" type="ORF">Xbud_03608</name>
</gene>
<dbReference type="GO" id="GO:0016787">
    <property type="term" value="F:hydrolase activity"/>
    <property type="evidence" value="ECO:0007669"/>
    <property type="project" value="UniProtKB-KW"/>
</dbReference>
<dbReference type="Pfam" id="PF14354">
    <property type="entry name" value="Lar_restr_allev"/>
    <property type="match status" value="1"/>
</dbReference>
<sequence length="62" mass="6951">MTDELKPCPFCGEEADIAEEYGGKYYIYCSGCSVEQTEPSKTEEEAITIWNQRGYNDGKNSA</sequence>
<comment type="caution">
    <text evidence="1">The sequence shown here is derived from an EMBL/GenBank/DDBJ whole genome shotgun (WGS) entry which is preliminary data.</text>
</comment>
<dbReference type="AlphaFoldDB" id="A0A2D0IN68"/>
<dbReference type="EMBL" id="NIBS01000039">
    <property type="protein sequence ID" value="PHM23285.1"/>
    <property type="molecule type" value="Genomic_DNA"/>
</dbReference>
<dbReference type="NCBIfam" id="TIGR03655">
    <property type="entry name" value="anti_R_Lar"/>
    <property type="match status" value="1"/>
</dbReference>
<dbReference type="Proteomes" id="UP000225833">
    <property type="component" value="Unassembled WGS sequence"/>
</dbReference>
<accession>A0A2D0IN68</accession>
<dbReference type="InterPro" id="IPR019908">
    <property type="entry name" value="Toxin_RalR"/>
</dbReference>
<keyword evidence="1" id="KW-0378">Hydrolase</keyword>
<dbReference type="OrthoDB" id="6631093at2"/>
<evidence type="ECO:0000313" key="1">
    <source>
        <dbReference type="EMBL" id="PHM23285.1"/>
    </source>
</evidence>
<reference evidence="1 2" key="1">
    <citation type="journal article" date="2017" name="Nat. Microbiol.">
        <title>Natural product diversity associated with the nematode symbionts Photorhabdus and Xenorhabdus.</title>
        <authorList>
            <person name="Tobias N.J."/>
            <person name="Wolff H."/>
            <person name="Djahanschiri B."/>
            <person name="Grundmann F."/>
            <person name="Kronenwerth M."/>
            <person name="Shi Y.M."/>
            <person name="Simonyi S."/>
            <person name="Grun P."/>
            <person name="Shapiro-Ilan D."/>
            <person name="Pidot S.J."/>
            <person name="Stinear T.P."/>
            <person name="Ebersberger I."/>
            <person name="Bode H.B."/>
        </authorList>
    </citation>
    <scope>NUCLEOTIDE SEQUENCE [LARGE SCALE GENOMIC DNA]</scope>
    <source>
        <strain evidence="1 2">DSM 16342</strain>
    </source>
</reference>